<accession>A0A9W4FFV5</accession>
<evidence type="ECO:0000256" key="1">
    <source>
        <dbReference type="ARBA" id="ARBA00004275"/>
    </source>
</evidence>
<dbReference type="Pfam" id="PF00106">
    <property type="entry name" value="adh_short"/>
    <property type="match status" value="1"/>
</dbReference>
<protein>
    <submittedName>
        <fullName evidence="7">Short chain dehydrogenase</fullName>
    </submittedName>
</protein>
<comment type="similarity">
    <text evidence="2">Belongs to the short-chain dehydrogenases/reductases (SDR) family.</text>
</comment>
<evidence type="ECO:0000313" key="8">
    <source>
        <dbReference type="Proteomes" id="UP000465785"/>
    </source>
</evidence>
<dbReference type="SMART" id="SM00822">
    <property type="entry name" value="PKS_KR"/>
    <property type="match status" value="1"/>
</dbReference>
<evidence type="ECO:0000256" key="3">
    <source>
        <dbReference type="ARBA" id="ARBA00022857"/>
    </source>
</evidence>
<keyword evidence="3" id="KW-0521">NADP</keyword>
<dbReference type="AlphaFoldDB" id="A0A9W4FFV5"/>
<sequence>MVEPMPRTLRDCVVIITGASRGIGREIAVRAAADGARVGLLAKTDTPNPKITGTLVETAEAVQAAGGQALPVVCDIRDADAAAAAVADIADAFGGIDVVINNAGALDLRPTAKLPPKNFRRLLEINTEGPFAVVQAALPHLRQSDNAHIVNVSPPLNMDPSWVGAHVGHTVGKYAESLLTLGWSAEFASIPIAVNSVWPATTVASTGMMLAMGEDTVRAQARDPRIMADAVVALITRPAAECTGHFYSDEDVLREEGVDDFSPYRLAAHEEDLTPNFYLPATPLPAVRA</sequence>
<dbReference type="SUPFAM" id="SSF51735">
    <property type="entry name" value="NAD(P)-binding Rossmann-fold domains"/>
    <property type="match status" value="1"/>
</dbReference>
<dbReference type="FunFam" id="3.40.50.720:FF:000301">
    <property type="entry name" value="Hydroxysteroid dehydrogenase like 2"/>
    <property type="match status" value="1"/>
</dbReference>
<dbReference type="KEGG" id="mgau:MGALJ_30230"/>
<dbReference type="InterPro" id="IPR036291">
    <property type="entry name" value="NAD(P)-bd_dom_sf"/>
</dbReference>
<dbReference type="PANTHER" id="PTHR42808">
    <property type="entry name" value="HYDROXYSTEROID DEHYDROGENASE-LIKE PROTEIN 2"/>
    <property type="match status" value="1"/>
</dbReference>
<gene>
    <name evidence="7" type="ORF">MGALJ_30230</name>
</gene>
<keyword evidence="8" id="KW-1185">Reference proteome</keyword>
<evidence type="ECO:0000313" key="7">
    <source>
        <dbReference type="EMBL" id="BBY93354.1"/>
    </source>
</evidence>
<keyword evidence="5" id="KW-0576">Peroxisome</keyword>
<dbReference type="GO" id="GO:0016491">
    <property type="term" value="F:oxidoreductase activity"/>
    <property type="evidence" value="ECO:0007669"/>
    <property type="project" value="UniProtKB-KW"/>
</dbReference>
<dbReference type="InterPro" id="IPR057326">
    <property type="entry name" value="KR_dom"/>
</dbReference>
<dbReference type="Proteomes" id="UP000465785">
    <property type="component" value="Chromosome"/>
</dbReference>
<organism evidence="7 8">
    <name type="scientific">Mycobacterium gallinarum</name>
    <dbReference type="NCBI Taxonomy" id="39689"/>
    <lineage>
        <taxon>Bacteria</taxon>
        <taxon>Bacillati</taxon>
        <taxon>Actinomycetota</taxon>
        <taxon>Actinomycetes</taxon>
        <taxon>Mycobacteriales</taxon>
        <taxon>Mycobacteriaceae</taxon>
        <taxon>Mycobacterium</taxon>
    </lineage>
</organism>
<dbReference type="PRINTS" id="PR00081">
    <property type="entry name" value="GDHRDH"/>
</dbReference>
<dbReference type="EMBL" id="AP022601">
    <property type="protein sequence ID" value="BBY93354.1"/>
    <property type="molecule type" value="Genomic_DNA"/>
</dbReference>
<dbReference type="InterPro" id="IPR051935">
    <property type="entry name" value="HSDL2"/>
</dbReference>
<keyword evidence="4" id="KW-0560">Oxidoreductase</keyword>
<evidence type="ECO:0000256" key="4">
    <source>
        <dbReference type="ARBA" id="ARBA00023002"/>
    </source>
</evidence>
<evidence type="ECO:0000256" key="2">
    <source>
        <dbReference type="ARBA" id="ARBA00006484"/>
    </source>
</evidence>
<feature type="domain" description="Ketoreductase" evidence="6">
    <location>
        <begin position="12"/>
        <end position="158"/>
    </location>
</feature>
<dbReference type="PANTHER" id="PTHR42808:SF3">
    <property type="entry name" value="HYDROXYSTEROID DEHYDROGENASE-LIKE PROTEIN 2"/>
    <property type="match status" value="1"/>
</dbReference>
<comment type="subcellular location">
    <subcellularLocation>
        <location evidence="1">Peroxisome</location>
    </subcellularLocation>
</comment>
<dbReference type="Gene3D" id="3.40.50.720">
    <property type="entry name" value="NAD(P)-binding Rossmann-like Domain"/>
    <property type="match status" value="1"/>
</dbReference>
<dbReference type="NCBIfam" id="NF006133">
    <property type="entry name" value="PRK08278.1"/>
    <property type="match status" value="1"/>
</dbReference>
<evidence type="ECO:0000259" key="6">
    <source>
        <dbReference type="SMART" id="SM00822"/>
    </source>
</evidence>
<reference evidence="7 8" key="1">
    <citation type="journal article" date="2019" name="Emerg. Microbes Infect.">
        <title>Comprehensive subspecies identification of 175 nontuberculous mycobacteria species based on 7547 genomic profiles.</title>
        <authorList>
            <person name="Matsumoto Y."/>
            <person name="Kinjo T."/>
            <person name="Motooka D."/>
            <person name="Nabeya D."/>
            <person name="Jung N."/>
            <person name="Uechi K."/>
            <person name="Horii T."/>
            <person name="Iida T."/>
            <person name="Fujita J."/>
            <person name="Nakamura S."/>
        </authorList>
    </citation>
    <scope>NUCLEOTIDE SEQUENCE [LARGE SCALE GENOMIC DNA]</scope>
    <source>
        <strain evidence="7 8">JCM 6399</strain>
    </source>
</reference>
<evidence type="ECO:0000256" key="5">
    <source>
        <dbReference type="ARBA" id="ARBA00023140"/>
    </source>
</evidence>
<proteinExistence type="inferred from homology"/>
<dbReference type="InterPro" id="IPR002347">
    <property type="entry name" value="SDR_fam"/>
</dbReference>
<name>A0A9W4FFV5_9MYCO</name>